<dbReference type="AlphaFoldDB" id="A0A0U4EZM9"/>
<dbReference type="RefSeq" id="WP_052892657.1">
    <property type="nucleotide sequence ID" value="NZ_CP011568.3"/>
</dbReference>
<keyword evidence="2" id="KW-1185">Reference proteome</keyword>
<evidence type="ECO:0000313" key="2">
    <source>
        <dbReference type="Proteomes" id="UP000036700"/>
    </source>
</evidence>
<proteinExistence type="predicted"/>
<dbReference type="KEGG" id="ptx:ABW99_09200"/>
<evidence type="ECO:0008006" key="3">
    <source>
        <dbReference type="Google" id="ProtNLM"/>
    </source>
</evidence>
<dbReference type="STRING" id="445709.ABW99_09200"/>
<evidence type="ECO:0000313" key="1">
    <source>
        <dbReference type="EMBL" id="ALX34899.1"/>
    </source>
</evidence>
<reference evidence="2" key="1">
    <citation type="submission" date="2015-06" db="EMBL/GenBank/DDBJ databases">
        <authorList>
            <person name="Hoefler B.C."/>
            <person name="Straight P.D."/>
        </authorList>
    </citation>
    <scope>NUCLEOTIDE SEQUENCE [LARGE SCALE GENOMIC DNA]</scope>
    <source>
        <strain evidence="2">DSM 25325</strain>
    </source>
</reference>
<gene>
    <name evidence="1" type="ORF">ABW99_09200</name>
</gene>
<name>A0A0U4EZM9_9BURK</name>
<dbReference type="Proteomes" id="UP000036700">
    <property type="component" value="Chromosome"/>
</dbReference>
<dbReference type="EMBL" id="CP011568">
    <property type="protein sequence ID" value="ALX34899.1"/>
    <property type="molecule type" value="Genomic_DNA"/>
</dbReference>
<protein>
    <recommendedName>
        <fullName evidence="3">Ribosomal protein S14</fullName>
    </recommendedName>
</protein>
<sequence length="104" mass="11577">MMHKANDRFAPVTGRRVRLLERPRPGVLVVNWSDARRCHYGEQIWRLGKAGTNGLCALSGAPIRKGDPVFKPNRRPPPLNADAMILQREVPESVCADDPASTLH</sequence>
<dbReference type="OrthoDB" id="9152922at2"/>
<organism evidence="1 2">
    <name type="scientific">Pandoraea thiooxydans</name>
    <dbReference type="NCBI Taxonomy" id="445709"/>
    <lineage>
        <taxon>Bacteria</taxon>
        <taxon>Pseudomonadati</taxon>
        <taxon>Pseudomonadota</taxon>
        <taxon>Betaproteobacteria</taxon>
        <taxon>Burkholderiales</taxon>
        <taxon>Burkholderiaceae</taxon>
        <taxon>Pandoraea</taxon>
    </lineage>
</organism>
<accession>A0A0U4EZM9</accession>
<dbReference type="InterPro" id="IPR021769">
    <property type="entry name" value="DUF3331"/>
</dbReference>
<dbReference type="Pfam" id="PF11811">
    <property type="entry name" value="DUF3331"/>
    <property type="match status" value="1"/>
</dbReference>